<dbReference type="GO" id="GO:0031012">
    <property type="term" value="C:extracellular matrix"/>
    <property type="evidence" value="ECO:0007669"/>
    <property type="project" value="TreeGrafter"/>
</dbReference>
<dbReference type="OrthoDB" id="6049783at2759"/>
<dbReference type="PANTHER" id="PTHR11844">
    <property type="entry name" value="METALLOPROTEASE INHIBITOR"/>
    <property type="match status" value="1"/>
</dbReference>
<dbReference type="EMBL" id="PZQS01000003">
    <property type="protein sequence ID" value="PVD34993.1"/>
    <property type="molecule type" value="Genomic_DNA"/>
</dbReference>
<dbReference type="SUPFAM" id="SSF50242">
    <property type="entry name" value="TIMP-like"/>
    <property type="match status" value="1"/>
</dbReference>
<evidence type="ECO:0000256" key="1">
    <source>
        <dbReference type="ARBA" id="ARBA00004613"/>
    </source>
</evidence>
<comment type="subcellular location">
    <subcellularLocation>
        <location evidence="1">Secreted</location>
    </subcellularLocation>
</comment>
<evidence type="ECO:0000256" key="2">
    <source>
        <dbReference type="ARBA" id="ARBA00022525"/>
    </source>
</evidence>
<gene>
    <name evidence="4" type="ORF">C0Q70_06274</name>
</gene>
<dbReference type="InterPro" id="IPR001820">
    <property type="entry name" value="TIMP"/>
</dbReference>
<keyword evidence="2" id="KW-0964">Secreted</keyword>
<evidence type="ECO:0000313" key="4">
    <source>
        <dbReference type="EMBL" id="PVD34993.1"/>
    </source>
</evidence>
<evidence type="ECO:0000313" key="5">
    <source>
        <dbReference type="Proteomes" id="UP000245119"/>
    </source>
</evidence>
<dbReference type="Proteomes" id="UP000245119">
    <property type="component" value="Linkage Group LG3"/>
</dbReference>
<keyword evidence="5" id="KW-1185">Reference proteome</keyword>
<dbReference type="InterPro" id="IPR008993">
    <property type="entry name" value="TIMP-like_OB-fold"/>
</dbReference>
<dbReference type="Pfam" id="PF00965">
    <property type="entry name" value="TIMP"/>
    <property type="match status" value="1"/>
</dbReference>
<feature type="signal peptide" evidence="3">
    <location>
        <begin position="1"/>
        <end position="20"/>
    </location>
</feature>
<accession>A0A2T7PNJ3</accession>
<keyword evidence="3" id="KW-0732">Signal</keyword>
<dbReference type="GO" id="GO:0008191">
    <property type="term" value="F:metalloendopeptidase inhibitor activity"/>
    <property type="evidence" value="ECO:0007669"/>
    <property type="project" value="InterPro"/>
</dbReference>
<dbReference type="GO" id="GO:0051045">
    <property type="term" value="P:negative regulation of membrane protein ectodomain proteolysis"/>
    <property type="evidence" value="ECO:0007669"/>
    <property type="project" value="TreeGrafter"/>
</dbReference>
<protein>
    <recommendedName>
        <fullName evidence="6">NTR domain-containing protein</fullName>
    </recommendedName>
</protein>
<dbReference type="GO" id="GO:0002020">
    <property type="term" value="F:protease binding"/>
    <property type="evidence" value="ECO:0007669"/>
    <property type="project" value="TreeGrafter"/>
</dbReference>
<evidence type="ECO:0000256" key="3">
    <source>
        <dbReference type="SAM" id="SignalP"/>
    </source>
</evidence>
<dbReference type="AlphaFoldDB" id="A0A2T7PNJ3"/>
<name>A0A2T7PNJ3_POMCA</name>
<comment type="caution">
    <text evidence="4">The sequence shown here is derived from an EMBL/GenBank/DDBJ whole genome shotgun (WGS) entry which is preliminary data.</text>
</comment>
<evidence type="ECO:0008006" key="6">
    <source>
        <dbReference type="Google" id="ProtNLM"/>
    </source>
</evidence>
<sequence length="284" mass="32509">MMQMLLWMTIAFCWMTVGLACRCLQPTPAVTDYCQKDIVTNCFAEDLWLCTGQMRHRGFTLLKWTRFSGHGIEWTTVHFTVLRKQAVEQSRHQPAEVATNLLRTAVYFDKQLQPSCCTKVMTTTSASRDRTIEENNSQLTQMLLWMTIAFCWMTVGLACDCMPHREDNYCNSDVVFRGEAVAEHLGETSEPYPWEIRIYTVNVEEIFWSNSSFVGMTTFNLTTQRSSAMCGVRFSLNTAYVIADTWEPCLSGDCVAMVTVAWSPPCPHSVYWLQQLGNNFIKSL</sequence>
<dbReference type="PANTHER" id="PTHR11844:SF33">
    <property type="entry name" value="TISSUE INHIBITOR OF METALLOPROTEINASE"/>
    <property type="match status" value="1"/>
</dbReference>
<organism evidence="4 5">
    <name type="scientific">Pomacea canaliculata</name>
    <name type="common">Golden apple snail</name>
    <dbReference type="NCBI Taxonomy" id="400727"/>
    <lineage>
        <taxon>Eukaryota</taxon>
        <taxon>Metazoa</taxon>
        <taxon>Spiralia</taxon>
        <taxon>Lophotrochozoa</taxon>
        <taxon>Mollusca</taxon>
        <taxon>Gastropoda</taxon>
        <taxon>Caenogastropoda</taxon>
        <taxon>Architaenioglossa</taxon>
        <taxon>Ampullarioidea</taxon>
        <taxon>Ampullariidae</taxon>
        <taxon>Pomacea</taxon>
    </lineage>
</organism>
<proteinExistence type="predicted"/>
<dbReference type="GO" id="GO:0005615">
    <property type="term" value="C:extracellular space"/>
    <property type="evidence" value="ECO:0007669"/>
    <property type="project" value="TreeGrafter"/>
</dbReference>
<reference evidence="4 5" key="1">
    <citation type="submission" date="2018-04" db="EMBL/GenBank/DDBJ databases">
        <title>The genome of golden apple snail Pomacea canaliculata provides insight into stress tolerance and invasive adaptation.</title>
        <authorList>
            <person name="Liu C."/>
            <person name="Liu B."/>
            <person name="Ren Y."/>
            <person name="Zhang Y."/>
            <person name="Wang H."/>
            <person name="Li S."/>
            <person name="Jiang F."/>
            <person name="Yin L."/>
            <person name="Zhang G."/>
            <person name="Qian W."/>
            <person name="Fan W."/>
        </authorList>
    </citation>
    <scope>NUCLEOTIDE SEQUENCE [LARGE SCALE GENOMIC DNA]</scope>
    <source>
        <strain evidence="4">SZHN2017</strain>
        <tissue evidence="4">Muscle</tissue>
    </source>
</reference>
<dbReference type="Gene3D" id="2.40.50.120">
    <property type="match status" value="1"/>
</dbReference>
<feature type="chain" id="PRO_5015550042" description="NTR domain-containing protein" evidence="3">
    <location>
        <begin position="21"/>
        <end position="284"/>
    </location>
</feature>